<organism evidence="13 14">
    <name type="scientific">Sulfitobacter pacificus</name>
    <dbReference type="NCBI Taxonomy" id="1499314"/>
    <lineage>
        <taxon>Bacteria</taxon>
        <taxon>Pseudomonadati</taxon>
        <taxon>Pseudomonadota</taxon>
        <taxon>Alphaproteobacteria</taxon>
        <taxon>Rhodobacterales</taxon>
        <taxon>Roseobacteraceae</taxon>
        <taxon>Sulfitobacter</taxon>
    </lineage>
</organism>
<keyword evidence="6 10" id="KW-0418">Kinase</keyword>
<feature type="binding site" evidence="10">
    <location>
        <begin position="89"/>
        <end position="99"/>
    </location>
    <ligand>
        <name>ATP</name>
        <dbReference type="ChEBI" id="CHEBI:30616"/>
    </ligand>
</feature>
<keyword evidence="4 10" id="KW-0808">Transferase</keyword>
<evidence type="ECO:0000313" key="14">
    <source>
        <dbReference type="Proteomes" id="UP001161388"/>
    </source>
</evidence>
<keyword evidence="14" id="KW-1185">Reference proteome</keyword>
<name>A0ABQ5VKV0_9RHOB</name>
<comment type="catalytic activity">
    <reaction evidence="10">
        <text>4-CDP-2-C-methyl-D-erythritol + ATP = 4-CDP-2-C-methyl-D-erythritol 2-phosphate + ADP + H(+)</text>
        <dbReference type="Rhea" id="RHEA:18437"/>
        <dbReference type="ChEBI" id="CHEBI:15378"/>
        <dbReference type="ChEBI" id="CHEBI:30616"/>
        <dbReference type="ChEBI" id="CHEBI:57823"/>
        <dbReference type="ChEBI" id="CHEBI:57919"/>
        <dbReference type="ChEBI" id="CHEBI:456216"/>
        <dbReference type="EC" id="2.7.1.148"/>
    </reaction>
</comment>
<proteinExistence type="inferred from homology"/>
<dbReference type="Pfam" id="PF00288">
    <property type="entry name" value="GHMP_kinases_N"/>
    <property type="match status" value="1"/>
</dbReference>
<evidence type="ECO:0000259" key="11">
    <source>
        <dbReference type="Pfam" id="PF00288"/>
    </source>
</evidence>
<feature type="active site" evidence="10">
    <location>
        <position position="10"/>
    </location>
</feature>
<dbReference type="SUPFAM" id="SSF55060">
    <property type="entry name" value="GHMP Kinase, C-terminal domain"/>
    <property type="match status" value="1"/>
</dbReference>
<evidence type="ECO:0000256" key="4">
    <source>
        <dbReference type="ARBA" id="ARBA00022679"/>
    </source>
</evidence>
<dbReference type="HAMAP" id="MF_00061">
    <property type="entry name" value="IspE"/>
    <property type="match status" value="1"/>
</dbReference>
<dbReference type="InterPro" id="IPR036554">
    <property type="entry name" value="GHMP_kinase_C_sf"/>
</dbReference>
<evidence type="ECO:0000256" key="8">
    <source>
        <dbReference type="ARBA" id="ARBA00023229"/>
    </source>
</evidence>
<dbReference type="SUPFAM" id="SSF54211">
    <property type="entry name" value="Ribosomal protein S5 domain 2-like"/>
    <property type="match status" value="1"/>
</dbReference>
<evidence type="ECO:0000256" key="1">
    <source>
        <dbReference type="ARBA" id="ARBA00009684"/>
    </source>
</evidence>
<feature type="domain" description="GHMP kinase C-terminal" evidence="12">
    <location>
        <begin position="193"/>
        <end position="255"/>
    </location>
</feature>
<keyword evidence="5 10" id="KW-0547">Nucleotide-binding</keyword>
<evidence type="ECO:0000259" key="12">
    <source>
        <dbReference type="Pfam" id="PF08544"/>
    </source>
</evidence>
<reference evidence="13" key="2">
    <citation type="submission" date="2023-01" db="EMBL/GenBank/DDBJ databases">
        <title>Draft genome sequence of Sulfitobacter pacificus strain NBRC 109915.</title>
        <authorList>
            <person name="Sun Q."/>
            <person name="Mori K."/>
        </authorList>
    </citation>
    <scope>NUCLEOTIDE SEQUENCE</scope>
    <source>
        <strain evidence="13">NBRC 109915</strain>
    </source>
</reference>
<feature type="domain" description="GHMP kinase N-terminal" evidence="11">
    <location>
        <begin position="67"/>
        <end position="111"/>
    </location>
</feature>
<evidence type="ECO:0000256" key="9">
    <source>
        <dbReference type="ARBA" id="ARBA00032554"/>
    </source>
</evidence>
<sequence length="271" mass="28715">MTSEVFAPAKINLTLHVTGQRADGYHLLDSLVVFADVGDRLWFEAGPELSMDVSGPFAQGVPVDQRNLVWQAVELADWTGRITLEKNLPHGAGIGGGSTDAAATLNALGGVAQAATLGADVPVCLRRAATRMRGIGDHLEVADDLPQCWAVLIWPSVGVATPHIFKHLEKKDNLAMPEGLPKFQSHTQMITWLRGMRNDLQATCAALVPEVSEALTALAACDGLGLARMSGSGSTCFGLFETQGQADAAARKIAASHPEWWVKPCVLGDAS</sequence>
<dbReference type="NCBIfam" id="TIGR00154">
    <property type="entry name" value="ispE"/>
    <property type="match status" value="1"/>
</dbReference>
<dbReference type="NCBIfam" id="NF011202">
    <property type="entry name" value="PRK14608.1"/>
    <property type="match status" value="1"/>
</dbReference>
<dbReference type="PANTHER" id="PTHR43527:SF2">
    <property type="entry name" value="4-DIPHOSPHOCYTIDYL-2-C-METHYL-D-ERYTHRITOL KINASE, CHLOROPLASTIC"/>
    <property type="match status" value="1"/>
</dbReference>
<protein>
    <recommendedName>
        <fullName evidence="3 10">4-diphosphocytidyl-2-C-methyl-D-erythritol kinase</fullName>
        <shortName evidence="10">CMK</shortName>
        <ecNumber evidence="2 10">2.7.1.148</ecNumber>
    </recommendedName>
    <alternativeName>
        <fullName evidence="9 10">4-(cytidine-5'-diphospho)-2-C-methyl-D-erythritol kinase</fullName>
    </alternativeName>
</protein>
<dbReference type="Pfam" id="PF08544">
    <property type="entry name" value="GHMP_kinases_C"/>
    <property type="match status" value="1"/>
</dbReference>
<evidence type="ECO:0000256" key="6">
    <source>
        <dbReference type="ARBA" id="ARBA00022777"/>
    </source>
</evidence>
<evidence type="ECO:0000313" key="13">
    <source>
        <dbReference type="EMBL" id="GLQ27676.1"/>
    </source>
</evidence>
<accession>A0ABQ5VKV0</accession>
<dbReference type="InterPro" id="IPR004424">
    <property type="entry name" value="IspE"/>
</dbReference>
<comment type="similarity">
    <text evidence="1 10">Belongs to the GHMP kinase family. IspE subfamily.</text>
</comment>
<dbReference type="InterPro" id="IPR013750">
    <property type="entry name" value="GHMP_kinase_C_dom"/>
</dbReference>
<dbReference type="RefSeq" id="WP_284373865.1">
    <property type="nucleotide sequence ID" value="NZ_BSNL01000001.1"/>
</dbReference>
<dbReference type="InterPro" id="IPR006204">
    <property type="entry name" value="GHMP_kinase_N_dom"/>
</dbReference>
<evidence type="ECO:0000256" key="2">
    <source>
        <dbReference type="ARBA" id="ARBA00012052"/>
    </source>
</evidence>
<dbReference type="PIRSF" id="PIRSF010376">
    <property type="entry name" value="IspE"/>
    <property type="match status" value="1"/>
</dbReference>
<dbReference type="Gene3D" id="3.30.70.890">
    <property type="entry name" value="GHMP kinase, C-terminal domain"/>
    <property type="match status" value="1"/>
</dbReference>
<dbReference type="EC" id="2.7.1.148" evidence="2 10"/>
<reference evidence="13" key="1">
    <citation type="journal article" date="2014" name="Int. J. Syst. Evol. Microbiol.">
        <title>Complete genome of a new Firmicutes species belonging to the dominant human colonic microbiota ('Ruminococcus bicirculans') reveals two chromosomes and a selective capacity to utilize plant glucans.</title>
        <authorList>
            <consortium name="NISC Comparative Sequencing Program"/>
            <person name="Wegmann U."/>
            <person name="Louis P."/>
            <person name="Goesmann A."/>
            <person name="Henrissat B."/>
            <person name="Duncan S.H."/>
            <person name="Flint H.J."/>
        </authorList>
    </citation>
    <scope>NUCLEOTIDE SEQUENCE</scope>
    <source>
        <strain evidence="13">NBRC 109915</strain>
    </source>
</reference>
<evidence type="ECO:0000256" key="10">
    <source>
        <dbReference type="HAMAP-Rule" id="MF_00061"/>
    </source>
</evidence>
<dbReference type="InterPro" id="IPR020568">
    <property type="entry name" value="Ribosomal_Su5_D2-typ_SF"/>
</dbReference>
<dbReference type="PANTHER" id="PTHR43527">
    <property type="entry name" value="4-DIPHOSPHOCYTIDYL-2-C-METHYL-D-ERYTHRITOL KINASE, CHLOROPLASTIC"/>
    <property type="match status" value="1"/>
</dbReference>
<dbReference type="EMBL" id="BSNL01000001">
    <property type="protein sequence ID" value="GLQ27676.1"/>
    <property type="molecule type" value="Genomic_DNA"/>
</dbReference>
<evidence type="ECO:0000256" key="3">
    <source>
        <dbReference type="ARBA" id="ARBA00017473"/>
    </source>
</evidence>
<keyword evidence="8 10" id="KW-0414">Isoprene biosynthesis</keyword>
<dbReference type="GO" id="GO:0016301">
    <property type="term" value="F:kinase activity"/>
    <property type="evidence" value="ECO:0007669"/>
    <property type="project" value="UniProtKB-KW"/>
</dbReference>
<gene>
    <name evidence="10 13" type="primary">ispE</name>
    <name evidence="13" type="ORF">GCM10007927_24790</name>
</gene>
<feature type="active site" evidence="10">
    <location>
        <position position="120"/>
    </location>
</feature>
<dbReference type="Proteomes" id="UP001161388">
    <property type="component" value="Unassembled WGS sequence"/>
</dbReference>
<comment type="function">
    <text evidence="10">Catalyzes the phosphorylation of the position 2 hydroxy group of 4-diphosphocytidyl-2C-methyl-D-erythritol.</text>
</comment>
<evidence type="ECO:0000256" key="7">
    <source>
        <dbReference type="ARBA" id="ARBA00022840"/>
    </source>
</evidence>
<evidence type="ECO:0000256" key="5">
    <source>
        <dbReference type="ARBA" id="ARBA00022741"/>
    </source>
</evidence>
<dbReference type="Gene3D" id="3.30.230.10">
    <property type="match status" value="1"/>
</dbReference>
<comment type="pathway">
    <text evidence="10">Isoprenoid biosynthesis; isopentenyl diphosphate biosynthesis via DXP pathway; isopentenyl diphosphate from 1-deoxy-D-xylulose 5-phosphate: step 3/6.</text>
</comment>
<keyword evidence="7 10" id="KW-0067">ATP-binding</keyword>
<dbReference type="InterPro" id="IPR014721">
    <property type="entry name" value="Ribsml_uS5_D2-typ_fold_subgr"/>
</dbReference>
<comment type="caution">
    <text evidence="13">The sequence shown here is derived from an EMBL/GenBank/DDBJ whole genome shotgun (WGS) entry which is preliminary data.</text>
</comment>